<dbReference type="SUPFAM" id="SSF52540">
    <property type="entry name" value="P-loop containing nucleoside triphosphate hydrolases"/>
    <property type="match status" value="2"/>
</dbReference>
<evidence type="ECO:0000256" key="6">
    <source>
        <dbReference type="ARBA" id="ARBA00022806"/>
    </source>
</evidence>
<name>A0A4Z0D9Q1_9FIRM</name>
<comment type="similarity">
    <text evidence="13">Belongs to the helicase family. DinG subfamily.</text>
</comment>
<dbReference type="GO" id="GO:0043139">
    <property type="term" value="F:5'-3' DNA helicase activity"/>
    <property type="evidence" value="ECO:0007669"/>
    <property type="project" value="UniProtKB-EC"/>
</dbReference>
<dbReference type="InterPro" id="IPR006555">
    <property type="entry name" value="ATP-dep_Helicase_C"/>
</dbReference>
<keyword evidence="10" id="KW-0238">DNA-binding</keyword>
<accession>A0A4Z0D9Q1</accession>
<evidence type="ECO:0000256" key="13">
    <source>
        <dbReference type="ARBA" id="ARBA00038058"/>
    </source>
</evidence>
<evidence type="ECO:0000256" key="14">
    <source>
        <dbReference type="SAM" id="Coils"/>
    </source>
</evidence>
<dbReference type="Gene3D" id="3.90.320.10">
    <property type="match status" value="1"/>
</dbReference>
<keyword evidence="3" id="KW-0547">Nucleotide-binding</keyword>
<evidence type="ECO:0000256" key="4">
    <source>
        <dbReference type="ARBA" id="ARBA00022763"/>
    </source>
</evidence>
<evidence type="ECO:0000256" key="8">
    <source>
        <dbReference type="ARBA" id="ARBA00023004"/>
    </source>
</evidence>
<dbReference type="GO" id="GO:0003677">
    <property type="term" value="F:DNA binding"/>
    <property type="evidence" value="ECO:0007669"/>
    <property type="project" value="UniProtKB-KW"/>
</dbReference>
<keyword evidence="9" id="KW-0411">Iron-sulfur</keyword>
<keyword evidence="2" id="KW-0479">Metal-binding</keyword>
<organism evidence="16 17">
    <name type="scientific">Soehngenia longivitae</name>
    <dbReference type="NCBI Taxonomy" id="2562294"/>
    <lineage>
        <taxon>Bacteria</taxon>
        <taxon>Bacillati</taxon>
        <taxon>Bacillota</taxon>
        <taxon>Tissierellia</taxon>
        <taxon>Tissierellales</taxon>
        <taxon>Tissierellaceae</taxon>
        <taxon>Soehngenia</taxon>
    </lineage>
</organism>
<keyword evidence="14" id="KW-0175">Coiled coil</keyword>
<dbReference type="InterPro" id="IPR014013">
    <property type="entry name" value="Helic_SF1/SF2_ATP-bd_DinG/Rad3"/>
</dbReference>
<sequence length="784" mass="91387">MQKHIKLSVRNLIETTLRSGDIDNRFMSTSRALEGTLAHQKIQSNYKEKDLKEVALSISIDYKGFIFDIDGRADGIIFEDDEKIIDEIKTTTRNLENIEEEINILHSAQALCYAFIYQRKENLDKISINITYFNIDTETTKKIRRDYSKQEVEKFFYSLLDKYIIFAQMVEDWKKKRDVSINEIEFPFNNYRRGQRELAVGVYTAIKEEKRLFVKAPTGIGKTMSTIFPSLIALEKFELEKIFYLTAKTLTQEAPANSVKMLMRNGLSLKTCILTSKEKICLNEEVKCNPIDCPYAKGHYDRVNEAIIDIFNNEDFFCYEKIIEYSKKYNVCPFEYQLDISLYSDLIICDYNYAFDPQVYLKRFFEFNNGQNIFLIDEAHNLIDRAREMYSASLNTGLLKETLNVLKNNGTKKTKDLEKVIEKIESKANEALSNEVFYQTEEVDDIYWPISKTLALLEKFLIENKDTDGYDACLDTYFTLNSFLKISEFFGDNYVVKFGRGNNDYTLTLYCLDASKFIKNITSENKANIYFSATLTPINYFKDLLGSDKDDYHMILKSPFQKENLLILVNNSISTRYKDRLETFTFVTDIIYDFINAKKGNYIIFFPSYAYLNIVFEDFKSKNPYLLIKKEEPGLTKSEREEFLNDFTLNDQMISFCVLGGSFSEGIDLVGEKLIGAVIVGVGMPQISLERNIIKNYFEELYNKGFDYAYTFPGMNKVMQAVGRVIRAEDDKGAVLLIDDRYLTNKYISFMPDEWSNYKKIKNNNDMLSILNKFWRSVDKEKSI</sequence>
<evidence type="ECO:0000256" key="3">
    <source>
        <dbReference type="ARBA" id="ARBA00022741"/>
    </source>
</evidence>
<dbReference type="PANTHER" id="PTHR11472">
    <property type="entry name" value="DNA REPAIR DEAD HELICASE RAD3/XP-D SUBFAMILY MEMBER"/>
    <property type="match status" value="1"/>
</dbReference>
<feature type="domain" description="Helicase ATP-binding" evidence="15">
    <location>
        <begin position="181"/>
        <end position="428"/>
    </location>
</feature>
<dbReference type="GO" id="GO:0006281">
    <property type="term" value="P:DNA repair"/>
    <property type="evidence" value="ECO:0007669"/>
    <property type="project" value="UniProtKB-KW"/>
</dbReference>
<dbReference type="InterPro" id="IPR006554">
    <property type="entry name" value="Helicase-like_DEXD_c2"/>
</dbReference>
<keyword evidence="8" id="KW-0408">Iron</keyword>
<comment type="caution">
    <text evidence="16">The sequence shown here is derived from an EMBL/GenBank/DDBJ whole genome shotgun (WGS) entry which is preliminary data.</text>
</comment>
<dbReference type="SMART" id="SM00488">
    <property type="entry name" value="DEXDc2"/>
    <property type="match status" value="1"/>
</dbReference>
<dbReference type="AlphaFoldDB" id="A0A4Z0D9Q1"/>
<proteinExistence type="inferred from homology"/>
<evidence type="ECO:0000256" key="1">
    <source>
        <dbReference type="ARBA" id="ARBA00022485"/>
    </source>
</evidence>
<dbReference type="GO" id="GO:0046872">
    <property type="term" value="F:metal ion binding"/>
    <property type="evidence" value="ECO:0007669"/>
    <property type="project" value="UniProtKB-KW"/>
</dbReference>
<keyword evidence="4" id="KW-0227">DNA damage</keyword>
<dbReference type="Pfam" id="PF13307">
    <property type="entry name" value="Helicase_C_2"/>
    <property type="match status" value="1"/>
</dbReference>
<evidence type="ECO:0000256" key="10">
    <source>
        <dbReference type="ARBA" id="ARBA00023125"/>
    </source>
</evidence>
<dbReference type="RefSeq" id="WP_135269759.1">
    <property type="nucleotide sequence ID" value="NZ_SRIB01000001.1"/>
</dbReference>
<evidence type="ECO:0000313" key="17">
    <source>
        <dbReference type="Proteomes" id="UP000298381"/>
    </source>
</evidence>
<dbReference type="GO" id="GO:0005524">
    <property type="term" value="F:ATP binding"/>
    <property type="evidence" value="ECO:0007669"/>
    <property type="project" value="UniProtKB-KW"/>
</dbReference>
<dbReference type="EMBL" id="SRIB01000001">
    <property type="protein sequence ID" value="TFZ41604.1"/>
    <property type="molecule type" value="Genomic_DNA"/>
</dbReference>
<dbReference type="OrthoDB" id="9765586at2"/>
<keyword evidence="6 16" id="KW-0347">Helicase</keyword>
<keyword evidence="7" id="KW-0067">ATP-binding</keyword>
<dbReference type="InterPro" id="IPR011604">
    <property type="entry name" value="PDDEXK-like_dom_sf"/>
</dbReference>
<evidence type="ECO:0000256" key="7">
    <source>
        <dbReference type="ARBA" id="ARBA00022840"/>
    </source>
</evidence>
<evidence type="ECO:0000256" key="11">
    <source>
        <dbReference type="ARBA" id="ARBA00023204"/>
    </source>
</evidence>
<dbReference type="PANTHER" id="PTHR11472:SF34">
    <property type="entry name" value="REGULATOR OF TELOMERE ELONGATION HELICASE 1"/>
    <property type="match status" value="1"/>
</dbReference>
<keyword evidence="12" id="KW-0413">Isomerase</keyword>
<protein>
    <submittedName>
        <fullName evidence="16">ATP-dependent DNA helicase</fullName>
    </submittedName>
</protein>
<evidence type="ECO:0000256" key="9">
    <source>
        <dbReference type="ARBA" id="ARBA00023014"/>
    </source>
</evidence>
<dbReference type="PROSITE" id="PS51193">
    <property type="entry name" value="HELICASE_ATP_BIND_2"/>
    <property type="match status" value="1"/>
</dbReference>
<keyword evidence="17" id="KW-1185">Reference proteome</keyword>
<dbReference type="InterPro" id="IPR045028">
    <property type="entry name" value="DinG/Rad3-like"/>
</dbReference>
<evidence type="ECO:0000313" key="16">
    <source>
        <dbReference type="EMBL" id="TFZ41604.1"/>
    </source>
</evidence>
<keyword evidence="11" id="KW-0234">DNA repair</keyword>
<feature type="coiled-coil region" evidence="14">
    <location>
        <begin position="81"/>
        <end position="108"/>
    </location>
</feature>
<dbReference type="Pfam" id="PF06733">
    <property type="entry name" value="DEAD_2"/>
    <property type="match status" value="1"/>
</dbReference>
<dbReference type="Gene3D" id="1.10.275.30">
    <property type="match status" value="1"/>
</dbReference>
<evidence type="ECO:0000256" key="5">
    <source>
        <dbReference type="ARBA" id="ARBA00022801"/>
    </source>
</evidence>
<dbReference type="Proteomes" id="UP000298381">
    <property type="component" value="Unassembled WGS sequence"/>
</dbReference>
<dbReference type="Gene3D" id="3.40.50.300">
    <property type="entry name" value="P-loop containing nucleotide triphosphate hydrolases"/>
    <property type="match status" value="2"/>
</dbReference>
<keyword evidence="1" id="KW-0004">4Fe-4S</keyword>
<gene>
    <name evidence="16" type="ORF">E4100_00225</name>
</gene>
<dbReference type="GO" id="GO:0051539">
    <property type="term" value="F:4 iron, 4 sulfur cluster binding"/>
    <property type="evidence" value="ECO:0007669"/>
    <property type="project" value="UniProtKB-KW"/>
</dbReference>
<dbReference type="SMART" id="SM00491">
    <property type="entry name" value="HELICc2"/>
    <property type="match status" value="1"/>
</dbReference>
<dbReference type="InterPro" id="IPR027417">
    <property type="entry name" value="P-loop_NTPase"/>
</dbReference>
<reference evidence="16 17" key="1">
    <citation type="submission" date="2019-03" db="EMBL/GenBank/DDBJ databases">
        <title>Draft genome sequence data and analysis of a Fermenting Bacterium, Soehngenia longevitae strain 1933PT, isolated from petroleum reservoir in Azerbaijan.</title>
        <authorList>
            <person name="Grouzdev D.S."/>
            <person name="Bidzhieva S.K."/>
            <person name="Sokolova D.S."/>
            <person name="Tourova T.P."/>
            <person name="Poltaraus A.B."/>
            <person name="Nazina T.N."/>
        </authorList>
    </citation>
    <scope>NUCLEOTIDE SEQUENCE [LARGE SCALE GENOMIC DNA]</scope>
    <source>
        <strain evidence="16 17">1933P</strain>
    </source>
</reference>
<dbReference type="InterPro" id="IPR010614">
    <property type="entry name" value="RAD3-like_helicase_DEAD"/>
</dbReference>
<evidence type="ECO:0000256" key="2">
    <source>
        <dbReference type="ARBA" id="ARBA00022723"/>
    </source>
</evidence>
<evidence type="ECO:0000256" key="12">
    <source>
        <dbReference type="ARBA" id="ARBA00023235"/>
    </source>
</evidence>
<dbReference type="GO" id="GO:0016887">
    <property type="term" value="F:ATP hydrolysis activity"/>
    <property type="evidence" value="ECO:0007669"/>
    <property type="project" value="RHEA"/>
</dbReference>
<evidence type="ECO:0000259" key="15">
    <source>
        <dbReference type="PROSITE" id="PS51193"/>
    </source>
</evidence>
<keyword evidence="5" id="KW-0378">Hydrolase</keyword>